<feature type="compositionally biased region" description="Polar residues" evidence="1">
    <location>
        <begin position="219"/>
        <end position="234"/>
    </location>
</feature>
<feature type="compositionally biased region" description="Low complexity" evidence="1">
    <location>
        <begin position="157"/>
        <end position="176"/>
    </location>
</feature>
<dbReference type="EMBL" id="HE964772">
    <property type="protein sequence ID" value="CCJ35460.1"/>
    <property type="molecule type" value="Genomic_DNA"/>
</dbReference>
<dbReference type="KEGG" id="mbg:BN140_0537"/>
<organism evidence="2 3">
    <name type="scientific">Methanoculleus bourgensis (strain ATCC 43281 / DSM 3045 / OCM 15 / MS2)</name>
    <name type="common">Methanogenium bourgense</name>
    <dbReference type="NCBI Taxonomy" id="1201294"/>
    <lineage>
        <taxon>Archaea</taxon>
        <taxon>Methanobacteriati</taxon>
        <taxon>Methanobacteriota</taxon>
        <taxon>Stenosarchaea group</taxon>
        <taxon>Methanomicrobia</taxon>
        <taxon>Methanomicrobiales</taxon>
        <taxon>Methanomicrobiaceae</taxon>
        <taxon>Methanoculleus</taxon>
    </lineage>
</organism>
<evidence type="ECO:0000256" key="1">
    <source>
        <dbReference type="SAM" id="MobiDB-lite"/>
    </source>
</evidence>
<sequence>MMKSIDRIAIFFAILLVSVSAVPAFAGSPADTAEDPLSLAEADAGAADNDNQLSDEPLSEQTGSGDDSSGVDEGPPDHDIVSEAGEDDTSSAVPEEDETLTETTTPAVTDVPDSAGNDTTMSEPGKTPAPTASPKETPVVDPEPVVTEGPGQDDAPAENTAATNETSVSTVSPEETSGADPEPVKTASPDAAAENTTAPLPTDTIDPAPSTGTGVVENESVSSDTLPESETAGESVSRAAVLCVWEQLDPALGWLDDDPAQAGSQFLPPCAYGAEKTVQICAVVAGGGATPDLVVADVVSPDGSPFSWVNLTRQDSGTDALEAASMAGLVTYAHGTSLNEAVRALEETGAAVYAGELDLLFSQAPGDYHVSVQVLSKEGNSVEPLASIFTYLPTASFEIDFAMVNYGTVEPEEEAWVEGDVDFGTEERPTVRNTGNVPIRITVVQDNMGLGVPVSYMAKLGNSGTPVAFEAMEEVTLPGVLPVNETAPLSLALRVPSGGEGTPGGRLQVSCVPHLGEH</sequence>
<proteinExistence type="predicted"/>
<dbReference type="STRING" id="1201294.BN140_0537"/>
<feature type="compositionally biased region" description="Acidic residues" evidence="1">
    <location>
        <begin position="84"/>
        <end position="100"/>
    </location>
</feature>
<feature type="compositionally biased region" description="Low complexity" evidence="1">
    <location>
        <begin position="40"/>
        <end position="51"/>
    </location>
</feature>
<keyword evidence="3" id="KW-1185">Reference proteome</keyword>
<dbReference type="AlphaFoldDB" id="I7KY27"/>
<feature type="compositionally biased region" description="Low complexity" evidence="1">
    <location>
        <begin position="101"/>
        <end position="113"/>
    </location>
</feature>
<dbReference type="RefSeq" id="WP_014866437.1">
    <property type="nucleotide sequence ID" value="NC_018227.2"/>
</dbReference>
<dbReference type="GeneID" id="13354143"/>
<dbReference type="HOGENOM" id="CLU_525440_0_0_2"/>
<dbReference type="BioCyc" id="MBOU1201294:BN140_RS02650-MONOMER"/>
<gene>
    <name evidence="2" type="ordered locus">BN140_0537</name>
</gene>
<name>I7KY27_METBM</name>
<feature type="region of interest" description="Disordered" evidence="1">
    <location>
        <begin position="29"/>
        <end position="234"/>
    </location>
</feature>
<evidence type="ECO:0000313" key="3">
    <source>
        <dbReference type="Proteomes" id="UP000009007"/>
    </source>
</evidence>
<dbReference type="PATRIC" id="fig|1201294.9.peg.579"/>
<reference evidence="3" key="1">
    <citation type="journal article" date="2012" name="J. Bacteriol.">
        <title>Complete genome sequence of the hydrogenotrophic, methanogenic archaeon Methanoculleus bourgensis strain MS2T, isolated from a sewage sludge digester.</title>
        <authorList>
            <person name="Maus I."/>
            <person name="Wibberg D."/>
            <person name="Stantscheff R."/>
            <person name="Eikmeyer F.G."/>
            <person name="Seffner A."/>
            <person name="Boelter J."/>
            <person name="Szczepanowski R."/>
            <person name="Blom J."/>
            <person name="Jaenicke S."/>
            <person name="Konig H."/>
            <person name="Puhler A."/>
            <person name="Schluter A."/>
        </authorList>
    </citation>
    <scope>NUCLEOTIDE SEQUENCE [LARGE SCALE GENOMIC DNA]</scope>
    <source>
        <strain evidence="3">ATCC 43281 / DSM 3045 / OCM 15 / MS2</strain>
    </source>
</reference>
<dbReference type="Proteomes" id="UP000009007">
    <property type="component" value="Chromosome I"/>
</dbReference>
<protein>
    <submittedName>
        <fullName evidence="2">Uncharacterized protein</fullName>
    </submittedName>
</protein>
<feature type="compositionally biased region" description="Low complexity" evidence="1">
    <location>
        <begin position="136"/>
        <end position="150"/>
    </location>
</feature>
<accession>I7KY27</accession>
<evidence type="ECO:0000313" key="2">
    <source>
        <dbReference type="EMBL" id="CCJ35460.1"/>
    </source>
</evidence>
<feature type="compositionally biased region" description="Low complexity" evidence="1">
    <location>
        <begin position="63"/>
        <end position="72"/>
    </location>
</feature>